<dbReference type="EMBL" id="JAVYJV010000012">
    <property type="protein sequence ID" value="KAK4356910.1"/>
    <property type="molecule type" value="Genomic_DNA"/>
</dbReference>
<comment type="caution">
    <text evidence="1">The sequence shown here is derived from an EMBL/GenBank/DDBJ whole genome shotgun (WGS) entry which is preliminary data.</text>
</comment>
<dbReference type="AlphaFoldDB" id="A0AAE1RSM9"/>
<organism evidence="1 2">
    <name type="scientific">Anisodus tanguticus</name>
    <dbReference type="NCBI Taxonomy" id="243964"/>
    <lineage>
        <taxon>Eukaryota</taxon>
        <taxon>Viridiplantae</taxon>
        <taxon>Streptophyta</taxon>
        <taxon>Embryophyta</taxon>
        <taxon>Tracheophyta</taxon>
        <taxon>Spermatophyta</taxon>
        <taxon>Magnoliopsida</taxon>
        <taxon>eudicotyledons</taxon>
        <taxon>Gunneridae</taxon>
        <taxon>Pentapetalae</taxon>
        <taxon>asterids</taxon>
        <taxon>lamiids</taxon>
        <taxon>Solanales</taxon>
        <taxon>Solanaceae</taxon>
        <taxon>Solanoideae</taxon>
        <taxon>Hyoscyameae</taxon>
        <taxon>Anisodus</taxon>
    </lineage>
</organism>
<sequence length="140" mass="15860">MGSLVPFQNLNLQPDSTNYTSSPIQNPRIIPKIEPKREPLDEYTRADIQTTPFFSNLVHISTSVLVQLSPIPPGYEEIIVYSEFNRMQRCRDVEVVEHQDSRVEVVEDPDSRASVPDNDDTQVSEIVIARKIHTKITGIG</sequence>
<evidence type="ECO:0000313" key="1">
    <source>
        <dbReference type="EMBL" id="KAK4356910.1"/>
    </source>
</evidence>
<gene>
    <name evidence="1" type="ORF">RND71_022520</name>
</gene>
<keyword evidence="2" id="KW-1185">Reference proteome</keyword>
<evidence type="ECO:0000313" key="2">
    <source>
        <dbReference type="Proteomes" id="UP001291623"/>
    </source>
</evidence>
<reference evidence="1" key="1">
    <citation type="submission" date="2023-12" db="EMBL/GenBank/DDBJ databases">
        <title>Genome assembly of Anisodus tanguticus.</title>
        <authorList>
            <person name="Wang Y.-J."/>
        </authorList>
    </citation>
    <scope>NUCLEOTIDE SEQUENCE</scope>
    <source>
        <strain evidence="1">KB-2021</strain>
        <tissue evidence="1">Leaf</tissue>
    </source>
</reference>
<proteinExistence type="predicted"/>
<name>A0AAE1RSM9_9SOLA</name>
<dbReference type="Proteomes" id="UP001291623">
    <property type="component" value="Unassembled WGS sequence"/>
</dbReference>
<accession>A0AAE1RSM9</accession>
<protein>
    <submittedName>
        <fullName evidence="1">Uncharacterized protein</fullName>
    </submittedName>
</protein>